<accession>A0A319CRW4</accession>
<evidence type="ECO:0000313" key="2">
    <source>
        <dbReference type="Proteomes" id="UP000247810"/>
    </source>
</evidence>
<evidence type="ECO:0000313" key="1">
    <source>
        <dbReference type="EMBL" id="PYH88075.1"/>
    </source>
</evidence>
<organism evidence="1 2">
    <name type="scientific">Aspergillus ellipticus CBS 707.79</name>
    <dbReference type="NCBI Taxonomy" id="1448320"/>
    <lineage>
        <taxon>Eukaryota</taxon>
        <taxon>Fungi</taxon>
        <taxon>Dikarya</taxon>
        <taxon>Ascomycota</taxon>
        <taxon>Pezizomycotina</taxon>
        <taxon>Eurotiomycetes</taxon>
        <taxon>Eurotiomycetidae</taxon>
        <taxon>Eurotiales</taxon>
        <taxon>Aspergillaceae</taxon>
        <taxon>Aspergillus</taxon>
        <taxon>Aspergillus subgen. Circumdati</taxon>
    </lineage>
</organism>
<protein>
    <submittedName>
        <fullName evidence="1">Uncharacterized protein</fullName>
    </submittedName>
</protein>
<keyword evidence="2" id="KW-1185">Reference proteome</keyword>
<name>A0A319CRW4_9EURO</name>
<dbReference type="EMBL" id="KZ826130">
    <property type="protein sequence ID" value="PYH88075.1"/>
    <property type="molecule type" value="Genomic_DNA"/>
</dbReference>
<gene>
    <name evidence="1" type="ORF">BO71DRAFT_414369</name>
</gene>
<reference evidence="1 2" key="1">
    <citation type="submission" date="2018-02" db="EMBL/GenBank/DDBJ databases">
        <title>The genomes of Aspergillus section Nigri reveals drivers in fungal speciation.</title>
        <authorList>
            <consortium name="DOE Joint Genome Institute"/>
            <person name="Vesth T.C."/>
            <person name="Nybo J."/>
            <person name="Theobald S."/>
            <person name="Brandl J."/>
            <person name="Frisvad J.C."/>
            <person name="Nielsen K.F."/>
            <person name="Lyhne E.K."/>
            <person name="Kogle M.E."/>
            <person name="Kuo A."/>
            <person name="Riley R."/>
            <person name="Clum A."/>
            <person name="Nolan M."/>
            <person name="Lipzen A."/>
            <person name="Salamov A."/>
            <person name="Henrissat B."/>
            <person name="Wiebenga A."/>
            <person name="De vries R.P."/>
            <person name="Grigoriev I.V."/>
            <person name="Mortensen U.H."/>
            <person name="Andersen M.R."/>
            <person name="Baker S.E."/>
        </authorList>
    </citation>
    <scope>NUCLEOTIDE SEQUENCE [LARGE SCALE GENOMIC DNA]</scope>
    <source>
        <strain evidence="1 2">CBS 707.79</strain>
    </source>
</reference>
<proteinExistence type="predicted"/>
<dbReference type="VEuPathDB" id="FungiDB:BO71DRAFT_414369"/>
<dbReference type="Proteomes" id="UP000247810">
    <property type="component" value="Unassembled WGS sequence"/>
</dbReference>
<sequence length="110" mass="11606">MLGLPQLLLRVTPLLSSKSWVFGFPCPHCSSTGIPSRSRVDSSTQNILPDRHFGAADGSDAGTALLGSVSSHAKLANARCKRGSKTTTLSDGRESLSDIGTNLCPYSIPY</sequence>
<dbReference type="AlphaFoldDB" id="A0A319CRW4"/>